<dbReference type="RefSeq" id="WP_207652074.1">
    <property type="nucleotide sequence ID" value="NZ_FXYE01000001.1"/>
</dbReference>
<feature type="transmembrane region" description="Helical" evidence="1">
    <location>
        <begin position="34"/>
        <end position="53"/>
    </location>
</feature>
<feature type="transmembrane region" description="Helical" evidence="1">
    <location>
        <begin position="6"/>
        <end position="27"/>
    </location>
</feature>
<feature type="transmembrane region" description="Helical" evidence="1">
    <location>
        <begin position="100"/>
        <end position="122"/>
    </location>
</feature>
<protein>
    <submittedName>
        <fullName evidence="2">Uncharacterized protein</fullName>
    </submittedName>
</protein>
<keyword evidence="1" id="KW-0812">Transmembrane</keyword>
<evidence type="ECO:0000313" key="3">
    <source>
        <dbReference type="Proteomes" id="UP000202922"/>
    </source>
</evidence>
<sequence length="173" mass="19170">MLSGFARVALTATAIAPVGFTYAAVAALNERYDIMLLLMFGSAILVHICVWVLNATKGKNAPASETYPITTVEPADRENTAIILLYLMPLFTADFNDLNWAIWIPTLLIFAVIAFTSHSYFFNPLLGLYGWHFYKVGTPEMVTRVLISKKTIRKGNCNIVGVDLGDYVILDTE</sequence>
<dbReference type="AlphaFoldDB" id="A0A238JXA6"/>
<name>A0A238JXA6_9RHOB</name>
<keyword evidence="1" id="KW-1133">Transmembrane helix</keyword>
<evidence type="ECO:0000313" key="2">
    <source>
        <dbReference type="EMBL" id="SMX35280.1"/>
    </source>
</evidence>
<accession>A0A238JXA6</accession>
<organism evidence="2 3">
    <name type="scientific">Actibacterium lipolyticum</name>
    <dbReference type="NCBI Taxonomy" id="1524263"/>
    <lineage>
        <taxon>Bacteria</taxon>
        <taxon>Pseudomonadati</taxon>
        <taxon>Pseudomonadota</taxon>
        <taxon>Alphaproteobacteria</taxon>
        <taxon>Rhodobacterales</taxon>
        <taxon>Roseobacteraceae</taxon>
        <taxon>Actibacterium</taxon>
    </lineage>
</organism>
<evidence type="ECO:0000256" key="1">
    <source>
        <dbReference type="SAM" id="Phobius"/>
    </source>
</evidence>
<dbReference type="Proteomes" id="UP000202922">
    <property type="component" value="Unassembled WGS sequence"/>
</dbReference>
<reference evidence="3" key="1">
    <citation type="submission" date="2017-05" db="EMBL/GenBank/DDBJ databases">
        <authorList>
            <person name="Rodrigo-Torres L."/>
            <person name="Arahal R. D."/>
            <person name="Lucena T."/>
        </authorList>
    </citation>
    <scope>NUCLEOTIDE SEQUENCE [LARGE SCALE GENOMIC DNA]</scope>
    <source>
        <strain evidence="3">CECT 8621</strain>
    </source>
</reference>
<dbReference type="EMBL" id="FXYE01000001">
    <property type="protein sequence ID" value="SMX35280.1"/>
    <property type="molecule type" value="Genomic_DNA"/>
</dbReference>
<keyword evidence="1" id="KW-0472">Membrane</keyword>
<proteinExistence type="predicted"/>
<gene>
    <name evidence="2" type="ORF">COL8621_01740</name>
</gene>
<keyword evidence="3" id="KW-1185">Reference proteome</keyword>